<sequence>MSSNAQSFLQRTSRYASNAPTVYKALLTLQILIYVSASTTVYGSTFVHHEAIDPRLLIPHVVLSTLLTAIFCAAWLLECLWGVVKAERDAVKDVEGVAGSSACHCGGSSGGSNSLRMVSIIEEPRTSPPPSNPSTQQQRAHTPTSTHRSLSFSTVNQHAETIREPVPTPNPNYNATVEDAEEEIEPPFRRGTPRPPLSPQAPSPSLKRRSWKNPVQQQPNPPSIPGEDPHENWQKRTSRLPEGMRAGYADREVF</sequence>
<gene>
    <name evidence="3" type="ORF">W97_02359</name>
</gene>
<evidence type="ECO:0000313" key="3">
    <source>
        <dbReference type="EMBL" id="EON63132.1"/>
    </source>
</evidence>
<keyword evidence="2" id="KW-0472">Membrane</keyword>
<keyword evidence="4" id="KW-1185">Reference proteome</keyword>
<dbReference type="HOGENOM" id="CLU_1094210_0_0_1"/>
<dbReference type="Proteomes" id="UP000016924">
    <property type="component" value="Unassembled WGS sequence"/>
</dbReference>
<proteinExistence type="predicted"/>
<feature type="compositionally biased region" description="Pro residues" evidence="1">
    <location>
        <begin position="193"/>
        <end position="202"/>
    </location>
</feature>
<keyword evidence="2" id="KW-1133">Transmembrane helix</keyword>
<feature type="region of interest" description="Disordered" evidence="1">
    <location>
        <begin position="123"/>
        <end position="254"/>
    </location>
</feature>
<dbReference type="GeneID" id="19899670"/>
<name>R7YML3_CONA1</name>
<evidence type="ECO:0000256" key="1">
    <source>
        <dbReference type="SAM" id="MobiDB-lite"/>
    </source>
</evidence>
<dbReference type="OrthoDB" id="10640108at2759"/>
<evidence type="ECO:0000313" key="4">
    <source>
        <dbReference type="Proteomes" id="UP000016924"/>
    </source>
</evidence>
<dbReference type="RefSeq" id="XP_007778449.1">
    <property type="nucleotide sequence ID" value="XM_007780259.1"/>
</dbReference>
<protein>
    <submittedName>
        <fullName evidence="3">Uncharacterized protein</fullName>
    </submittedName>
</protein>
<feature type="transmembrane region" description="Helical" evidence="2">
    <location>
        <begin position="21"/>
        <end position="37"/>
    </location>
</feature>
<reference evidence="4" key="1">
    <citation type="submission" date="2012-06" db="EMBL/GenBank/DDBJ databases">
        <title>The genome sequence of Coniosporium apollinis CBS 100218.</title>
        <authorList>
            <consortium name="The Broad Institute Genome Sequencing Platform"/>
            <person name="Cuomo C."/>
            <person name="Gorbushina A."/>
            <person name="Noack S."/>
            <person name="Walker B."/>
            <person name="Young S.K."/>
            <person name="Zeng Q."/>
            <person name="Gargeya S."/>
            <person name="Fitzgerald M."/>
            <person name="Haas B."/>
            <person name="Abouelleil A."/>
            <person name="Alvarado L."/>
            <person name="Arachchi H.M."/>
            <person name="Berlin A.M."/>
            <person name="Chapman S.B."/>
            <person name="Goldberg J."/>
            <person name="Griggs A."/>
            <person name="Gujja S."/>
            <person name="Hansen M."/>
            <person name="Howarth C."/>
            <person name="Imamovic A."/>
            <person name="Larimer J."/>
            <person name="McCowan C."/>
            <person name="Montmayeur A."/>
            <person name="Murphy C."/>
            <person name="Neiman D."/>
            <person name="Pearson M."/>
            <person name="Priest M."/>
            <person name="Roberts A."/>
            <person name="Saif S."/>
            <person name="Shea T."/>
            <person name="Sisk P."/>
            <person name="Sykes S."/>
            <person name="Wortman J."/>
            <person name="Nusbaum C."/>
            <person name="Birren B."/>
        </authorList>
    </citation>
    <scope>NUCLEOTIDE SEQUENCE [LARGE SCALE GENOMIC DNA]</scope>
    <source>
        <strain evidence="4">CBS 100218</strain>
    </source>
</reference>
<organism evidence="3 4">
    <name type="scientific">Coniosporium apollinis (strain CBS 100218)</name>
    <name type="common">Rock-inhabiting black yeast</name>
    <dbReference type="NCBI Taxonomy" id="1168221"/>
    <lineage>
        <taxon>Eukaryota</taxon>
        <taxon>Fungi</taxon>
        <taxon>Dikarya</taxon>
        <taxon>Ascomycota</taxon>
        <taxon>Pezizomycotina</taxon>
        <taxon>Dothideomycetes</taxon>
        <taxon>Dothideomycetes incertae sedis</taxon>
        <taxon>Coniosporium</taxon>
    </lineage>
</organism>
<dbReference type="EMBL" id="JH767561">
    <property type="protein sequence ID" value="EON63132.1"/>
    <property type="molecule type" value="Genomic_DNA"/>
</dbReference>
<keyword evidence="2" id="KW-0812">Transmembrane</keyword>
<accession>R7YML3</accession>
<dbReference type="AlphaFoldDB" id="R7YML3"/>
<evidence type="ECO:0000256" key="2">
    <source>
        <dbReference type="SAM" id="Phobius"/>
    </source>
</evidence>
<feature type="compositionally biased region" description="Polar residues" evidence="1">
    <location>
        <begin position="140"/>
        <end position="159"/>
    </location>
</feature>
<feature type="transmembrane region" description="Helical" evidence="2">
    <location>
        <begin position="57"/>
        <end position="77"/>
    </location>
</feature>